<dbReference type="GO" id="GO:0003697">
    <property type="term" value="F:single-stranded DNA binding"/>
    <property type="evidence" value="ECO:0007669"/>
    <property type="project" value="InterPro"/>
</dbReference>
<dbReference type="Pfam" id="PF02586">
    <property type="entry name" value="SRAP"/>
    <property type="match status" value="1"/>
</dbReference>
<keyword evidence="9" id="KW-0614">Plasmid</keyword>
<dbReference type="SUPFAM" id="SSF143081">
    <property type="entry name" value="BB1717-like"/>
    <property type="match status" value="1"/>
</dbReference>
<keyword evidence="5" id="KW-0190">Covalent protein-DNA linkage</keyword>
<evidence type="ECO:0000313" key="9">
    <source>
        <dbReference type="EMBL" id="ABQ28908.1"/>
    </source>
</evidence>
<dbReference type="EC" id="3.4.-.-" evidence="8"/>
<dbReference type="GO" id="GO:0008233">
    <property type="term" value="F:peptidase activity"/>
    <property type="evidence" value="ECO:0007669"/>
    <property type="project" value="UniProtKB-KW"/>
</dbReference>
<evidence type="ECO:0000256" key="6">
    <source>
        <dbReference type="ARBA" id="ARBA00023125"/>
    </source>
</evidence>
<protein>
    <recommendedName>
        <fullName evidence="8">Abasic site processing protein</fullName>
        <ecNumber evidence="8">3.4.-.-</ecNumber>
    </recommendedName>
</protein>
<organism evidence="9 10">
    <name type="scientific">Acidiphilium cryptum (strain JF-5)</name>
    <dbReference type="NCBI Taxonomy" id="349163"/>
    <lineage>
        <taxon>Bacteria</taxon>
        <taxon>Pseudomonadati</taxon>
        <taxon>Pseudomonadota</taxon>
        <taxon>Alphaproteobacteria</taxon>
        <taxon>Acetobacterales</taxon>
        <taxon>Acidocellaceae</taxon>
        <taxon>Acidiphilium</taxon>
    </lineage>
</organism>
<dbReference type="KEGG" id="acr:Acry_3296"/>
<dbReference type="AlphaFoldDB" id="A5FTH6"/>
<evidence type="ECO:0000313" key="10">
    <source>
        <dbReference type="Proteomes" id="UP000000245"/>
    </source>
</evidence>
<dbReference type="InterPro" id="IPR036590">
    <property type="entry name" value="SRAP-like"/>
</dbReference>
<dbReference type="InterPro" id="IPR003738">
    <property type="entry name" value="SRAP"/>
</dbReference>
<dbReference type="EMBL" id="CP000690">
    <property type="protein sequence ID" value="ABQ28908.1"/>
    <property type="molecule type" value="Genomic_DNA"/>
</dbReference>
<dbReference type="GO" id="GO:0106300">
    <property type="term" value="P:protein-DNA covalent cross-linking repair"/>
    <property type="evidence" value="ECO:0007669"/>
    <property type="project" value="InterPro"/>
</dbReference>
<dbReference type="GO" id="GO:0006508">
    <property type="term" value="P:proteolysis"/>
    <property type="evidence" value="ECO:0007669"/>
    <property type="project" value="UniProtKB-KW"/>
</dbReference>
<name>A5FTH6_ACICJ</name>
<dbReference type="RefSeq" id="WP_011930744.1">
    <property type="nucleotide sequence ID" value="NC_009468.1"/>
</dbReference>
<evidence type="ECO:0000256" key="8">
    <source>
        <dbReference type="RuleBase" id="RU364100"/>
    </source>
</evidence>
<gene>
    <name evidence="9" type="ordered locus">Acry_3296</name>
</gene>
<keyword evidence="2 8" id="KW-0645">Protease</keyword>
<proteinExistence type="inferred from homology"/>
<keyword evidence="7" id="KW-0456">Lyase</keyword>
<accession>A5FTH6</accession>
<keyword evidence="10" id="KW-1185">Reference proteome</keyword>
<keyword evidence="4 8" id="KW-0378">Hydrolase</keyword>
<dbReference type="PANTHER" id="PTHR13604">
    <property type="entry name" value="DC12-RELATED"/>
    <property type="match status" value="1"/>
</dbReference>
<evidence type="ECO:0000256" key="1">
    <source>
        <dbReference type="ARBA" id="ARBA00008136"/>
    </source>
</evidence>
<dbReference type="GO" id="GO:0016829">
    <property type="term" value="F:lyase activity"/>
    <property type="evidence" value="ECO:0007669"/>
    <property type="project" value="UniProtKB-KW"/>
</dbReference>
<dbReference type="Gene3D" id="3.90.1680.20">
    <property type="match status" value="2"/>
</dbReference>
<geneLocation type="plasmid" evidence="9 10">
    <name>pACRY02</name>
</geneLocation>
<keyword evidence="6" id="KW-0238">DNA-binding</keyword>
<dbReference type="HOGENOM" id="CLU_035990_5_0_5"/>
<reference evidence="9 10" key="1">
    <citation type="submission" date="2007-05" db="EMBL/GenBank/DDBJ databases">
        <title>Complete sequence of plasmid2 pACRY02 of Acidiphilium cryptum JF-5.</title>
        <authorList>
            <consortium name="US DOE Joint Genome Institute"/>
            <person name="Copeland A."/>
            <person name="Lucas S."/>
            <person name="Lapidus A."/>
            <person name="Barry K."/>
            <person name="Detter J.C."/>
            <person name="Glavina del Rio T."/>
            <person name="Hammon N."/>
            <person name="Israni S."/>
            <person name="Dalin E."/>
            <person name="Tice H."/>
            <person name="Pitluck S."/>
            <person name="Sims D."/>
            <person name="Brettin T."/>
            <person name="Bruce D."/>
            <person name="Han C."/>
            <person name="Schmutz J."/>
            <person name="Larimer F."/>
            <person name="Land M."/>
            <person name="Hauser L."/>
            <person name="Kyrpides N."/>
            <person name="Kim E."/>
            <person name="Magnuson T."/>
            <person name="Richardson P."/>
        </authorList>
    </citation>
    <scope>NUCLEOTIDE SEQUENCE [LARGE SCALE GENOMIC DNA]</scope>
    <source>
        <strain evidence="10">JF-5</strain>
        <plasmid evidence="10">Plasmid pACRY02</plasmid>
    </source>
</reference>
<dbReference type="PANTHER" id="PTHR13604:SF0">
    <property type="entry name" value="ABASIC SITE PROCESSING PROTEIN HMCES"/>
    <property type="match status" value="1"/>
</dbReference>
<evidence type="ECO:0000256" key="2">
    <source>
        <dbReference type="ARBA" id="ARBA00022670"/>
    </source>
</evidence>
<evidence type="ECO:0000256" key="3">
    <source>
        <dbReference type="ARBA" id="ARBA00022763"/>
    </source>
</evidence>
<keyword evidence="3" id="KW-0227">DNA damage</keyword>
<evidence type="ECO:0000256" key="5">
    <source>
        <dbReference type="ARBA" id="ARBA00023124"/>
    </source>
</evidence>
<comment type="similarity">
    <text evidence="1 8">Belongs to the SOS response-associated peptidase family.</text>
</comment>
<evidence type="ECO:0000256" key="7">
    <source>
        <dbReference type="ARBA" id="ARBA00023239"/>
    </source>
</evidence>
<sequence length="244" mass="27241">MCNLSSVTKGQQAIRELTRAMLDTTGNLPSLPAIFPDALAPVVRNAPDGERELTMMRWGMPGPSQLGGAPVTNIRNTTSPHWRRWLPPQNRCLVPATSFSEWADTKPKKTPVWFALDQSRPLFAFAGLWTVWHGKRGTKANPIEGELRLFGFLTTEPNSIVRPIHPKAMPVILTTPEEMDVWMRASWSEAAGLQRPLPGTKLVIMNYRRQAAHAALAKVSVTMDRARSSPKIRWPMFHSTQADA</sequence>
<evidence type="ECO:0000256" key="4">
    <source>
        <dbReference type="ARBA" id="ARBA00022801"/>
    </source>
</evidence>
<dbReference type="Proteomes" id="UP000000245">
    <property type="component" value="Plasmid pACRY02"/>
</dbReference>